<evidence type="ECO:0000313" key="2">
    <source>
        <dbReference type="Proteomes" id="UP000308339"/>
    </source>
</evidence>
<dbReference type="Pfam" id="PF23812">
    <property type="entry name" value="Phage_TAC_18"/>
    <property type="match status" value="1"/>
</dbReference>
<sequence length="75" mass="9079">MWKQTGKKPKALDVPPLPESLFYLWECFLKLINDGWLSYQEIKAFIDLTGYELSGSDIEWIRRLDRIYWRVMNDH</sequence>
<organism evidence="1 2">
    <name type="scientific">Serratia phage Serbin</name>
    <dbReference type="NCBI Taxonomy" id="2562181"/>
    <lineage>
        <taxon>Viruses</taxon>
        <taxon>Duplodnaviria</taxon>
        <taxon>Heunggongvirae</taxon>
        <taxon>Uroviricota</taxon>
        <taxon>Caudoviricetes</taxon>
        <taxon>Serbinvirus</taxon>
        <taxon>Serbinvirus serbin</taxon>
    </lineage>
</organism>
<evidence type="ECO:0000313" key="1">
    <source>
        <dbReference type="EMBL" id="QBQ72936.1"/>
    </source>
</evidence>
<dbReference type="EMBL" id="MK608336">
    <property type="protein sequence ID" value="QBQ72936.1"/>
    <property type="molecule type" value="Genomic_DNA"/>
</dbReference>
<dbReference type="InterPro" id="IPR056919">
    <property type="entry name" value="Phage_TAC_18"/>
</dbReference>
<protein>
    <submittedName>
        <fullName evidence="1">Uncharacterized protein</fullName>
    </submittedName>
</protein>
<gene>
    <name evidence="1" type="ORF">CPT_Serbin_020</name>
</gene>
<keyword evidence="2" id="KW-1185">Reference proteome</keyword>
<name>A0A482MHC0_9CAUD</name>
<dbReference type="Proteomes" id="UP000308339">
    <property type="component" value="Segment"/>
</dbReference>
<reference evidence="1 2" key="1">
    <citation type="journal article" date="2019" name="Microbiol. Resour. Announc.">
        <title>Complete Genome Sequence of Serratia marcescens Siphophage Serbin.</title>
        <authorList>
            <person name="Williams E.A."/>
            <person name="Hopson H."/>
            <person name="Rodriguez A."/>
            <person name="Kongari R."/>
            <person name="Bonasera R."/>
            <person name="Hernandez-Morales A.C."/>
            <person name="Liu M."/>
        </authorList>
    </citation>
    <scope>NUCLEOTIDE SEQUENCE [LARGE SCALE GENOMIC DNA]</scope>
</reference>
<accession>A0A482MHC0</accession>
<proteinExistence type="predicted"/>